<reference evidence="2 3" key="1">
    <citation type="submission" date="2014-12" db="EMBL/GenBank/DDBJ databases">
        <title>Genome assembly of Enhygromyxa salina DSM 15201.</title>
        <authorList>
            <person name="Sharma G."/>
            <person name="Subramanian S."/>
        </authorList>
    </citation>
    <scope>NUCLEOTIDE SEQUENCE [LARGE SCALE GENOMIC DNA]</scope>
    <source>
        <strain evidence="2 3">DSM 15201</strain>
    </source>
</reference>
<keyword evidence="1" id="KW-0175">Coiled coil</keyword>
<proteinExistence type="predicted"/>
<name>A0A0C2CZ41_9BACT</name>
<comment type="caution">
    <text evidence="2">The sequence shown here is derived from an EMBL/GenBank/DDBJ whole genome shotgun (WGS) entry which is preliminary data.</text>
</comment>
<organism evidence="2 3">
    <name type="scientific">Enhygromyxa salina</name>
    <dbReference type="NCBI Taxonomy" id="215803"/>
    <lineage>
        <taxon>Bacteria</taxon>
        <taxon>Pseudomonadati</taxon>
        <taxon>Myxococcota</taxon>
        <taxon>Polyangia</taxon>
        <taxon>Nannocystales</taxon>
        <taxon>Nannocystaceae</taxon>
        <taxon>Enhygromyxa</taxon>
    </lineage>
</organism>
<accession>A0A0C2CZ41</accession>
<protein>
    <recommendedName>
        <fullName evidence="4">Cell division protein FtsB</fullName>
    </recommendedName>
</protein>
<dbReference type="Proteomes" id="UP000031599">
    <property type="component" value="Unassembled WGS sequence"/>
</dbReference>
<dbReference type="EMBL" id="JMCC02000041">
    <property type="protein sequence ID" value="KIG16201.1"/>
    <property type="molecule type" value="Genomic_DNA"/>
</dbReference>
<dbReference type="AlphaFoldDB" id="A0A0C2CZ41"/>
<dbReference type="Pfam" id="PF04977">
    <property type="entry name" value="DivIC"/>
    <property type="match status" value="1"/>
</dbReference>
<dbReference type="RefSeq" id="WP_052550092.1">
    <property type="nucleotide sequence ID" value="NZ_JMCC02000041.1"/>
</dbReference>
<evidence type="ECO:0000313" key="2">
    <source>
        <dbReference type="EMBL" id="KIG16201.1"/>
    </source>
</evidence>
<evidence type="ECO:0008006" key="4">
    <source>
        <dbReference type="Google" id="ProtNLM"/>
    </source>
</evidence>
<evidence type="ECO:0000256" key="1">
    <source>
        <dbReference type="SAM" id="Coils"/>
    </source>
</evidence>
<feature type="coiled-coil region" evidence="1">
    <location>
        <begin position="31"/>
        <end position="65"/>
    </location>
</feature>
<gene>
    <name evidence="2" type="ORF">DB30_04813</name>
</gene>
<sequence length="114" mass="13061">MTWLNRILLALFITAALAFLPNYEHLGAEDLARVRAERDGLVESNSRLRDEIRLLDAEVDALHRDPDDPSSHERVDRELARIAREDLNMIKPGELVFELHRPQAPRTRGTGAQR</sequence>
<dbReference type="InterPro" id="IPR007060">
    <property type="entry name" value="FtsL/DivIC"/>
</dbReference>
<evidence type="ECO:0000313" key="3">
    <source>
        <dbReference type="Proteomes" id="UP000031599"/>
    </source>
</evidence>